<reference evidence="2 3" key="1">
    <citation type="submission" date="2014-07" db="EMBL/GenBank/DDBJ databases">
        <title>Whole Genome Sequence of the Amycolatopsis methanolica 239.</title>
        <authorList>
            <person name="Tang B."/>
        </authorList>
    </citation>
    <scope>NUCLEOTIDE SEQUENCE [LARGE SCALE GENOMIC DNA]</scope>
    <source>
        <strain evidence="2 3">239</strain>
    </source>
</reference>
<feature type="compositionally biased region" description="Basic and acidic residues" evidence="1">
    <location>
        <begin position="1"/>
        <end position="13"/>
    </location>
</feature>
<organism evidence="2 3">
    <name type="scientific">Amycolatopsis methanolica 239</name>
    <dbReference type="NCBI Taxonomy" id="1068978"/>
    <lineage>
        <taxon>Bacteria</taxon>
        <taxon>Bacillati</taxon>
        <taxon>Actinomycetota</taxon>
        <taxon>Actinomycetes</taxon>
        <taxon>Pseudonocardiales</taxon>
        <taxon>Pseudonocardiaceae</taxon>
        <taxon>Amycolatopsis</taxon>
        <taxon>Amycolatopsis methanolica group</taxon>
    </lineage>
</organism>
<dbReference type="AlphaFoldDB" id="A0A076MYG7"/>
<dbReference type="PATRIC" id="fig|1068978.7.peg.6579"/>
<feature type="region of interest" description="Disordered" evidence="1">
    <location>
        <begin position="1"/>
        <end position="50"/>
    </location>
</feature>
<name>A0A076MYG7_AMYME</name>
<dbReference type="STRING" id="1068978.AMETH_6122"/>
<protein>
    <submittedName>
        <fullName evidence="2">Uncharacterized protein</fullName>
    </submittedName>
</protein>
<evidence type="ECO:0000313" key="3">
    <source>
        <dbReference type="Proteomes" id="UP000062973"/>
    </source>
</evidence>
<proteinExistence type="predicted"/>
<dbReference type="EMBL" id="CP009110">
    <property type="protein sequence ID" value="AIJ26214.1"/>
    <property type="molecule type" value="Genomic_DNA"/>
</dbReference>
<feature type="compositionally biased region" description="Low complexity" evidence="1">
    <location>
        <begin position="19"/>
        <end position="28"/>
    </location>
</feature>
<keyword evidence="3" id="KW-1185">Reference proteome</keyword>
<sequence length="114" mass="11412">MAGSFRRERDEVAGQRLTGPGPDGARVAGGDGRDEGVQHSGVRTTGHGGAAVDFRAGAKVHDPHSLAVALQEPVGAEDLGAAVGLLAVMVKVAAIPPASSMASTWLSTTSLSQA</sequence>
<dbReference type="KEGG" id="amq:AMETH_6122"/>
<evidence type="ECO:0000256" key="1">
    <source>
        <dbReference type="SAM" id="MobiDB-lite"/>
    </source>
</evidence>
<accession>A0A076MYG7</accession>
<gene>
    <name evidence="2" type="ORF">AMETH_6122</name>
</gene>
<dbReference type="HOGENOM" id="CLU_2115870_0_0_11"/>
<dbReference type="Proteomes" id="UP000062973">
    <property type="component" value="Chromosome"/>
</dbReference>
<evidence type="ECO:0000313" key="2">
    <source>
        <dbReference type="EMBL" id="AIJ26214.1"/>
    </source>
</evidence>